<comment type="caution">
    <text evidence="2">The sequence shown here is derived from an EMBL/GenBank/DDBJ whole genome shotgun (WGS) entry which is preliminary data.</text>
</comment>
<proteinExistence type="predicted"/>
<dbReference type="EMBL" id="JBHSMR010000008">
    <property type="protein sequence ID" value="MFC5477449.1"/>
    <property type="molecule type" value="Genomic_DNA"/>
</dbReference>
<sequence>MADIDMIPRSYREGLRARRTLTVYGAALALLLVAGGASSALLRWRLALETPRLEQGRAASVQAAAMRAQLVSAQARKDLLAENVAAFEGLRGSGEVAALAKVMDSALNERVWFDQLRFAHTQELLQGGAPSPLPAGTVQTRAPQTRAVQAWRLGSHVEIAGQALDNGAMSAFLTALAADPRLTDVRFLNSSTAPLEDGGTVSFNVAATLVKAGDKP</sequence>
<dbReference type="Pfam" id="PF05137">
    <property type="entry name" value="PilN"/>
    <property type="match status" value="1"/>
</dbReference>
<keyword evidence="1" id="KW-1133">Transmembrane helix</keyword>
<dbReference type="InterPro" id="IPR007813">
    <property type="entry name" value="PilN"/>
</dbReference>
<dbReference type="RefSeq" id="WP_379752092.1">
    <property type="nucleotide sequence ID" value="NZ_JBHSMR010000008.1"/>
</dbReference>
<protein>
    <submittedName>
        <fullName evidence="2">PilN domain-containing protein</fullName>
    </submittedName>
</protein>
<evidence type="ECO:0000256" key="1">
    <source>
        <dbReference type="SAM" id="Phobius"/>
    </source>
</evidence>
<keyword evidence="3" id="KW-1185">Reference proteome</keyword>
<gene>
    <name evidence="2" type="ORF">ACFPQ5_04570</name>
</gene>
<name>A0ABW0MGV9_9BURK</name>
<evidence type="ECO:0000313" key="2">
    <source>
        <dbReference type="EMBL" id="MFC5477449.1"/>
    </source>
</evidence>
<reference evidence="3" key="1">
    <citation type="journal article" date="2019" name="Int. J. Syst. Evol. Microbiol.">
        <title>The Global Catalogue of Microorganisms (GCM) 10K type strain sequencing project: providing services to taxonomists for standard genome sequencing and annotation.</title>
        <authorList>
            <consortium name="The Broad Institute Genomics Platform"/>
            <consortium name="The Broad Institute Genome Sequencing Center for Infectious Disease"/>
            <person name="Wu L."/>
            <person name="Ma J."/>
        </authorList>
    </citation>
    <scope>NUCLEOTIDE SEQUENCE [LARGE SCALE GENOMIC DNA]</scope>
    <source>
        <strain evidence="3">CCUG 43111</strain>
    </source>
</reference>
<feature type="transmembrane region" description="Helical" evidence="1">
    <location>
        <begin position="21"/>
        <end position="42"/>
    </location>
</feature>
<evidence type="ECO:0000313" key="3">
    <source>
        <dbReference type="Proteomes" id="UP001596101"/>
    </source>
</evidence>
<keyword evidence="1" id="KW-0472">Membrane</keyword>
<keyword evidence="1" id="KW-0812">Transmembrane</keyword>
<dbReference type="Proteomes" id="UP001596101">
    <property type="component" value="Unassembled WGS sequence"/>
</dbReference>
<accession>A0ABW0MGV9</accession>
<organism evidence="2 3">
    <name type="scientific">Massilia suwonensis</name>
    <dbReference type="NCBI Taxonomy" id="648895"/>
    <lineage>
        <taxon>Bacteria</taxon>
        <taxon>Pseudomonadati</taxon>
        <taxon>Pseudomonadota</taxon>
        <taxon>Betaproteobacteria</taxon>
        <taxon>Burkholderiales</taxon>
        <taxon>Oxalobacteraceae</taxon>
        <taxon>Telluria group</taxon>
        <taxon>Massilia</taxon>
    </lineage>
</organism>